<gene>
    <name evidence="4" type="ORF">U0070_024693</name>
</gene>
<feature type="compositionally biased region" description="Low complexity" evidence="2">
    <location>
        <begin position="48"/>
        <end position="58"/>
    </location>
</feature>
<feature type="region of interest" description="Disordered" evidence="2">
    <location>
        <begin position="31"/>
        <end position="238"/>
    </location>
</feature>
<name>A0AAW0HQF0_MYOGA</name>
<accession>A0AAW0HQF0</accession>
<organism evidence="4 5">
    <name type="scientific">Myodes glareolus</name>
    <name type="common">Bank vole</name>
    <name type="synonym">Clethrionomys glareolus</name>
    <dbReference type="NCBI Taxonomy" id="447135"/>
    <lineage>
        <taxon>Eukaryota</taxon>
        <taxon>Metazoa</taxon>
        <taxon>Chordata</taxon>
        <taxon>Craniata</taxon>
        <taxon>Vertebrata</taxon>
        <taxon>Euteleostomi</taxon>
        <taxon>Mammalia</taxon>
        <taxon>Eutheria</taxon>
        <taxon>Euarchontoglires</taxon>
        <taxon>Glires</taxon>
        <taxon>Rodentia</taxon>
        <taxon>Myomorpha</taxon>
        <taxon>Muroidea</taxon>
        <taxon>Cricetidae</taxon>
        <taxon>Arvicolinae</taxon>
        <taxon>Myodes</taxon>
    </lineage>
</organism>
<dbReference type="Proteomes" id="UP001488838">
    <property type="component" value="Unassembled WGS sequence"/>
</dbReference>
<evidence type="ECO:0000259" key="3">
    <source>
        <dbReference type="PROSITE" id="PS50026"/>
    </source>
</evidence>
<dbReference type="PROSITE" id="PS50026">
    <property type="entry name" value="EGF_3"/>
    <property type="match status" value="1"/>
</dbReference>
<keyword evidence="1" id="KW-0245">EGF-like domain</keyword>
<dbReference type="InterPro" id="IPR000742">
    <property type="entry name" value="EGF"/>
</dbReference>
<evidence type="ECO:0000313" key="5">
    <source>
        <dbReference type="Proteomes" id="UP001488838"/>
    </source>
</evidence>
<evidence type="ECO:0000256" key="2">
    <source>
        <dbReference type="SAM" id="MobiDB-lite"/>
    </source>
</evidence>
<sequence>MASGARGFGLICICAVMKDAAMSIHAASEVPENQLDDKDSTSLIPINSGGDTSTDSSGAPELGSTPDNTEAPESGSTPEPSEEPEPGSTPDTTEEPEPGSTPDTSEEPEPGSTPDTTEELSPAEPEPGSTPEPSEEPEPGSTPDTTEEPEPGSTPDTSEEPEPGSTPDTTEEPEPGSTPEPSEEPEPGSTPDTTEEPEAGSTPEPSEEPESGSTPEPSGTTESPGVSSQTTSTGPQDPCKLKPCGGSASCVNLHSERLCLCSEGSYYQESSCVKALECPASCSAEDRKQCLKNGDGPLECACMPDYQKSTDGKCEPLLHLLQSQALSSSTESGFLELQHEIFASVISP</sequence>
<dbReference type="EMBL" id="JBBHLL010000384">
    <property type="protein sequence ID" value="KAK7804310.1"/>
    <property type="molecule type" value="Genomic_DNA"/>
</dbReference>
<evidence type="ECO:0000256" key="1">
    <source>
        <dbReference type="PROSITE-ProRule" id="PRU00076"/>
    </source>
</evidence>
<reference evidence="4 5" key="1">
    <citation type="journal article" date="2023" name="bioRxiv">
        <title>Conserved and derived expression patterns and positive selection on dental genes reveal complex evolutionary context of ever-growing rodent molars.</title>
        <authorList>
            <person name="Calamari Z.T."/>
            <person name="Song A."/>
            <person name="Cohen E."/>
            <person name="Akter M."/>
            <person name="Roy R.D."/>
            <person name="Hallikas O."/>
            <person name="Christensen M.M."/>
            <person name="Li P."/>
            <person name="Marangoni P."/>
            <person name="Jernvall J."/>
            <person name="Klein O.D."/>
        </authorList>
    </citation>
    <scope>NUCLEOTIDE SEQUENCE [LARGE SCALE GENOMIC DNA]</scope>
    <source>
        <strain evidence="4">V071</strain>
    </source>
</reference>
<comment type="caution">
    <text evidence="4">The sequence shown here is derived from an EMBL/GenBank/DDBJ whole genome shotgun (WGS) entry which is preliminary data.</text>
</comment>
<feature type="compositionally biased region" description="Polar residues" evidence="2">
    <location>
        <begin position="226"/>
        <end position="235"/>
    </location>
</feature>
<comment type="caution">
    <text evidence="1">Lacks conserved residue(s) required for the propagation of feature annotation.</text>
</comment>
<protein>
    <recommendedName>
        <fullName evidence="3">EGF-like domain-containing protein</fullName>
    </recommendedName>
</protein>
<evidence type="ECO:0000313" key="4">
    <source>
        <dbReference type="EMBL" id="KAK7804310.1"/>
    </source>
</evidence>
<feature type="compositionally biased region" description="Low complexity" evidence="2">
    <location>
        <begin position="211"/>
        <end position="225"/>
    </location>
</feature>
<proteinExistence type="predicted"/>
<dbReference type="AlphaFoldDB" id="A0AAW0HQF0"/>
<feature type="domain" description="EGF-like" evidence="3">
    <location>
        <begin position="235"/>
        <end position="271"/>
    </location>
</feature>
<keyword evidence="5" id="KW-1185">Reference proteome</keyword>